<dbReference type="GO" id="GO:0046930">
    <property type="term" value="C:pore complex"/>
    <property type="evidence" value="ECO:0007669"/>
    <property type="project" value="UniProtKB-KW"/>
</dbReference>
<evidence type="ECO:0000256" key="11">
    <source>
        <dbReference type="ARBA" id="ARBA00053506"/>
    </source>
</evidence>
<keyword evidence="6" id="KW-1000">Mitochondrion outer membrane</keyword>
<dbReference type="GO" id="GO:0015288">
    <property type="term" value="F:porin activity"/>
    <property type="evidence" value="ECO:0007669"/>
    <property type="project" value="UniProtKB-KW"/>
</dbReference>
<comment type="similarity">
    <text evidence="2">Belongs to the Tom40 family.</text>
</comment>
<evidence type="ECO:0000256" key="10">
    <source>
        <dbReference type="ARBA" id="ARBA00023136"/>
    </source>
</evidence>
<keyword evidence="8" id="KW-0626">Porin</keyword>
<dbReference type="InterPro" id="IPR023614">
    <property type="entry name" value="Porin_dom_sf"/>
</dbReference>
<keyword evidence="4" id="KW-1134">Transmembrane beta strand</keyword>
<dbReference type="PANTHER" id="PTHR10802">
    <property type="entry name" value="MITOCHONDRIAL IMPORT RECEPTOR SUBUNIT TOM40"/>
    <property type="match status" value="1"/>
</dbReference>
<keyword evidence="9" id="KW-0496">Mitochondrion</keyword>
<proteinExistence type="inferred from homology"/>
<comment type="function">
    <text evidence="11">Channel-forming protein essential for import of protein precursors into mitochondria. Specifically required for nnt-1 accumulation in the mitochondria and may be involved in the secretion of daf-28/insulin from the mitochondria. Required for embryonic and larval development.</text>
</comment>
<dbReference type="InterPro" id="IPR037930">
    <property type="entry name" value="Tom40"/>
</dbReference>
<dbReference type="CDD" id="cd07305">
    <property type="entry name" value="Porin3_Tom40"/>
    <property type="match status" value="1"/>
</dbReference>
<evidence type="ECO:0000256" key="3">
    <source>
        <dbReference type="ARBA" id="ARBA00022448"/>
    </source>
</evidence>
<comment type="subcellular location">
    <subcellularLocation>
        <location evidence="1">Mitochondrion outer membrane</location>
        <topology evidence="1">Multi-pass membrane protein</topology>
    </subcellularLocation>
</comment>
<evidence type="ECO:0000256" key="6">
    <source>
        <dbReference type="ARBA" id="ARBA00022787"/>
    </source>
</evidence>
<evidence type="ECO:0000313" key="13">
    <source>
        <dbReference type="Proteomes" id="UP000887566"/>
    </source>
</evidence>
<evidence type="ECO:0000256" key="8">
    <source>
        <dbReference type="ARBA" id="ARBA00023114"/>
    </source>
</evidence>
<dbReference type="Gene3D" id="2.40.160.10">
    <property type="entry name" value="Porin"/>
    <property type="match status" value="2"/>
</dbReference>
<keyword evidence="13" id="KW-1185">Reference proteome</keyword>
<dbReference type="WBParaSite" id="PSAMB.scaffold277size59606.g4268.t1">
    <property type="protein sequence ID" value="PSAMB.scaffold277size59606.g4268.t1"/>
    <property type="gene ID" value="PSAMB.scaffold277size59606.g4268"/>
</dbReference>
<keyword evidence="5" id="KW-0812">Transmembrane</keyword>
<reference evidence="14" key="1">
    <citation type="submission" date="2022-11" db="UniProtKB">
        <authorList>
            <consortium name="WormBaseParasite"/>
        </authorList>
    </citation>
    <scope>IDENTIFICATION</scope>
</reference>
<keyword evidence="10" id="KW-0472">Membrane</keyword>
<protein>
    <submittedName>
        <fullName evidence="14">Mitochondrial import receptor subunit TOM40 homolog</fullName>
    </submittedName>
</protein>
<evidence type="ECO:0000256" key="2">
    <source>
        <dbReference type="ARBA" id="ARBA00010510"/>
    </source>
</evidence>
<dbReference type="AlphaFoldDB" id="A0A914W0M2"/>
<feature type="region of interest" description="Disordered" evidence="12">
    <location>
        <begin position="1"/>
        <end position="29"/>
    </location>
</feature>
<evidence type="ECO:0000256" key="12">
    <source>
        <dbReference type="SAM" id="MobiDB-lite"/>
    </source>
</evidence>
<dbReference type="GO" id="GO:0030150">
    <property type="term" value="P:protein import into mitochondrial matrix"/>
    <property type="evidence" value="ECO:0007669"/>
    <property type="project" value="InterPro"/>
</dbReference>
<dbReference type="GO" id="GO:0005741">
    <property type="term" value="C:mitochondrial outer membrane"/>
    <property type="evidence" value="ECO:0007669"/>
    <property type="project" value="UniProtKB-SubCell"/>
</dbReference>
<evidence type="ECO:0000256" key="7">
    <source>
        <dbReference type="ARBA" id="ARBA00022927"/>
    </source>
</evidence>
<keyword evidence="8" id="KW-0406">Ion transport</keyword>
<evidence type="ECO:0000256" key="4">
    <source>
        <dbReference type="ARBA" id="ARBA00022452"/>
    </source>
</evidence>
<accession>A0A914W0M2</accession>
<organism evidence="13 14">
    <name type="scientific">Plectus sambesii</name>
    <dbReference type="NCBI Taxonomy" id="2011161"/>
    <lineage>
        <taxon>Eukaryota</taxon>
        <taxon>Metazoa</taxon>
        <taxon>Ecdysozoa</taxon>
        <taxon>Nematoda</taxon>
        <taxon>Chromadorea</taxon>
        <taxon>Plectida</taxon>
        <taxon>Plectina</taxon>
        <taxon>Plectoidea</taxon>
        <taxon>Plectidae</taxon>
        <taxon>Plectus</taxon>
    </lineage>
</organism>
<evidence type="ECO:0000256" key="1">
    <source>
        <dbReference type="ARBA" id="ARBA00004374"/>
    </source>
</evidence>
<dbReference type="GO" id="GO:0008320">
    <property type="term" value="F:protein transmembrane transporter activity"/>
    <property type="evidence" value="ECO:0007669"/>
    <property type="project" value="InterPro"/>
</dbReference>
<name>A0A914W0M2_9BILA</name>
<evidence type="ECO:0000256" key="9">
    <source>
        <dbReference type="ARBA" id="ARBA00023128"/>
    </source>
</evidence>
<dbReference type="Pfam" id="PF01459">
    <property type="entry name" value="Porin_3"/>
    <property type="match status" value="1"/>
</dbReference>
<dbReference type="InterPro" id="IPR027246">
    <property type="entry name" value="Porin_Euk/Tom40"/>
</dbReference>
<keyword evidence="3" id="KW-0813">Transport</keyword>
<evidence type="ECO:0000313" key="14">
    <source>
        <dbReference type="WBParaSite" id="PSAMB.scaffold277size59606.g4268.t1"/>
    </source>
</evidence>
<dbReference type="FunFam" id="2.40.160.10:FF:000005">
    <property type="entry name" value="mitochondrial import receptor subunit TOM40 homolog"/>
    <property type="match status" value="1"/>
</dbReference>
<keyword evidence="7" id="KW-0653">Protein transport</keyword>
<evidence type="ECO:0000256" key="5">
    <source>
        <dbReference type="ARBA" id="ARBA00022692"/>
    </source>
</evidence>
<sequence>MAQSEPASSMAAGQPPPPPPLLTNVVAQNNNPGSYDELHRKCKDVFPMCFEGAKAMLQKGLSSHFQISHTVSISPMNTGYRFGATYVGTKQVGPQESFPVLLGDTDVNGNTSATLIHQFGERWRCKVQSQVQGGKFAAWQGTGEYRGRMSTLGLTVANPDIISESGIVVGQYLRRVLPQLDLGAELVYQYGKQVPGGHFSMLSYAARYNGANFIATGTISGSSALHLCYYHKQTQNLSFGVEWELSRRGGQEESVATFGYQIEMPEDGVTLRASADTNWTVGGVFEKRLHQNMPFTLALSGMLNHVKAVGKFGIGLIVG</sequence>
<dbReference type="Proteomes" id="UP000887566">
    <property type="component" value="Unplaced"/>
</dbReference>